<feature type="transmembrane region" description="Helical" evidence="5">
    <location>
        <begin position="12"/>
        <end position="35"/>
    </location>
</feature>
<keyword evidence="5" id="KW-0472">Membrane</keyword>
<dbReference type="InterPro" id="IPR051310">
    <property type="entry name" value="MCP_chemotaxis"/>
</dbReference>
<evidence type="ECO:0000259" key="7">
    <source>
        <dbReference type="PROSITE" id="PS50885"/>
    </source>
</evidence>
<dbReference type="InterPro" id="IPR003660">
    <property type="entry name" value="HAMP_dom"/>
</dbReference>
<evidence type="ECO:0000313" key="8">
    <source>
        <dbReference type="EMBL" id="OWY33168.1"/>
    </source>
</evidence>
<evidence type="ECO:0000256" key="1">
    <source>
        <dbReference type="ARBA" id="ARBA00004370"/>
    </source>
</evidence>
<dbReference type="CDD" id="cd06225">
    <property type="entry name" value="HAMP"/>
    <property type="match status" value="1"/>
</dbReference>
<dbReference type="Pfam" id="PF00015">
    <property type="entry name" value="MCPsignal"/>
    <property type="match status" value="1"/>
</dbReference>
<dbReference type="EMBL" id="NJGV01000020">
    <property type="protein sequence ID" value="OWY33168.1"/>
    <property type="molecule type" value="Genomic_DNA"/>
</dbReference>
<dbReference type="SMART" id="SM00304">
    <property type="entry name" value="HAMP"/>
    <property type="match status" value="1"/>
</dbReference>
<dbReference type="FunFam" id="1.10.287.950:FF:000001">
    <property type="entry name" value="Methyl-accepting chemotaxis sensory transducer"/>
    <property type="match status" value="1"/>
</dbReference>
<feature type="domain" description="Methyl-accepting transducer" evidence="6">
    <location>
        <begin position="277"/>
        <end position="506"/>
    </location>
</feature>
<sequence length="522" mass="55706">MKLNDLKIGVRLGMLSALLLAAIAFVGIRGVMVVGEVYGQGAHGMETGALIEQSVDAARSAQVQFKIQVQEWKNTLLRGKDPAAFNRYRQAFIDESAATQKQLKTLEALMPRIGMEAEPARKAQQAHAELLNRYLEALKLYASDDPASVARVDEQVKGVDRVPTKMIDDIVVAVLEHSRKTRESINADSLSDYQQARLLLLVSIGLSLLLGLAITWTLVRSIVHPLGEAVQIARTVAAGDLRSEVVIRGKDETAQLLHSLKEMNDNLAGIVSEVRSGTGAITVAATEIASGNRDLSERTEEQAGSLEETAASMEEITSTVQKNAENTHQAHQLADHASGVARKGGDMVGAVVQTMQAIEESSHRIVEIISVIDGIAFQTNILALNAAVEAARAGEQGRGFAVVASEVRSLAQRSATAAREIKELIDDSVGKINAGSALVNGAGNTMEDIIGAIQKVAAIMDDINVANREQSTGIDEVNKAVVQMDSVTQQNAALVEEAAAAAESLQFQAESLSRAVAVFKLK</sequence>
<feature type="transmembrane region" description="Helical" evidence="5">
    <location>
        <begin position="198"/>
        <end position="219"/>
    </location>
</feature>
<dbReference type="InterPro" id="IPR004090">
    <property type="entry name" value="Chemotax_Me-accpt_rcpt"/>
</dbReference>
<dbReference type="SUPFAM" id="SSF58104">
    <property type="entry name" value="Methyl-accepting chemotaxis protein (MCP) signaling domain"/>
    <property type="match status" value="1"/>
</dbReference>
<comment type="subcellular location">
    <subcellularLocation>
        <location evidence="1">Membrane</location>
    </subcellularLocation>
</comment>
<dbReference type="SMART" id="SM00283">
    <property type="entry name" value="MA"/>
    <property type="match status" value="1"/>
</dbReference>
<keyword evidence="2" id="KW-0488">Methylation</keyword>
<evidence type="ECO:0000256" key="2">
    <source>
        <dbReference type="ARBA" id="ARBA00022481"/>
    </source>
</evidence>
<dbReference type="Gene3D" id="1.10.287.950">
    <property type="entry name" value="Methyl-accepting chemotaxis protein"/>
    <property type="match status" value="1"/>
</dbReference>
<accession>A0A225SUR0</accession>
<evidence type="ECO:0000256" key="3">
    <source>
        <dbReference type="ARBA" id="ARBA00029447"/>
    </source>
</evidence>
<evidence type="ECO:0000259" key="6">
    <source>
        <dbReference type="PROSITE" id="PS50111"/>
    </source>
</evidence>
<name>A0A225SUR0_9BURK</name>
<proteinExistence type="inferred from homology"/>
<dbReference type="InterPro" id="IPR004089">
    <property type="entry name" value="MCPsignal_dom"/>
</dbReference>
<dbReference type="PANTHER" id="PTHR43531:SF14">
    <property type="entry name" value="METHYL-ACCEPTING CHEMOTAXIS PROTEIN I-RELATED"/>
    <property type="match status" value="1"/>
</dbReference>
<reference evidence="8 9" key="1">
    <citation type="journal article" date="2010" name="Int. J. Syst. Evol. Microbiol.">
        <title>Reclassification of Herbaspirillum putei as a later heterotypic synonym of Herbaspirillum huttiense, with the description of H. huttiense subsp. huttiense subsp. nov. and H. huttiense subsp. putei subsp. nov., comb. nov., and description of Herbaspirillum aquaticum sp. nov.</title>
        <authorList>
            <person name="Dobritsa A.P."/>
            <person name="Reddy M.C."/>
            <person name="Samadpour M."/>
        </authorList>
    </citation>
    <scope>NUCLEOTIDE SEQUENCE [LARGE SCALE GENOMIC DNA]</scope>
    <source>
        <strain evidence="8 9">IEH 4430</strain>
    </source>
</reference>
<dbReference type="PROSITE" id="PS50111">
    <property type="entry name" value="CHEMOTAXIS_TRANSDUC_2"/>
    <property type="match status" value="1"/>
</dbReference>
<dbReference type="AlphaFoldDB" id="A0A225SUR0"/>
<evidence type="ECO:0000256" key="5">
    <source>
        <dbReference type="SAM" id="Phobius"/>
    </source>
</evidence>
<keyword evidence="5" id="KW-0812">Transmembrane</keyword>
<organism evidence="8 9">
    <name type="scientific">Herbaspirillum aquaticum</name>
    <dbReference type="NCBI Taxonomy" id="568783"/>
    <lineage>
        <taxon>Bacteria</taxon>
        <taxon>Pseudomonadati</taxon>
        <taxon>Pseudomonadota</taxon>
        <taxon>Betaproteobacteria</taxon>
        <taxon>Burkholderiales</taxon>
        <taxon>Oxalobacteraceae</taxon>
        <taxon>Herbaspirillum</taxon>
    </lineage>
</organism>
<dbReference type="PRINTS" id="PR00260">
    <property type="entry name" value="CHEMTRNSDUCR"/>
</dbReference>
<keyword evidence="5" id="KW-1133">Transmembrane helix</keyword>
<dbReference type="GO" id="GO:0006935">
    <property type="term" value="P:chemotaxis"/>
    <property type="evidence" value="ECO:0007669"/>
    <property type="project" value="InterPro"/>
</dbReference>
<protein>
    <submittedName>
        <fullName evidence="8">Methyl-accepting chemotaxis protein</fullName>
    </submittedName>
</protein>
<feature type="domain" description="HAMP" evidence="7">
    <location>
        <begin position="220"/>
        <end position="272"/>
    </location>
</feature>
<dbReference type="RefSeq" id="WP_088756502.1">
    <property type="nucleotide sequence ID" value="NZ_NJGV01000020.1"/>
</dbReference>
<dbReference type="Pfam" id="PF00672">
    <property type="entry name" value="HAMP"/>
    <property type="match status" value="1"/>
</dbReference>
<evidence type="ECO:0000313" key="9">
    <source>
        <dbReference type="Proteomes" id="UP000214747"/>
    </source>
</evidence>
<dbReference type="CDD" id="cd11386">
    <property type="entry name" value="MCP_signal"/>
    <property type="match status" value="1"/>
</dbReference>
<keyword evidence="9" id="KW-1185">Reference proteome</keyword>
<dbReference type="PANTHER" id="PTHR43531">
    <property type="entry name" value="PROTEIN ICFG"/>
    <property type="match status" value="1"/>
</dbReference>
<dbReference type="GO" id="GO:0005886">
    <property type="term" value="C:plasma membrane"/>
    <property type="evidence" value="ECO:0007669"/>
    <property type="project" value="TreeGrafter"/>
</dbReference>
<dbReference type="Proteomes" id="UP000214747">
    <property type="component" value="Unassembled WGS sequence"/>
</dbReference>
<dbReference type="PROSITE" id="PS50885">
    <property type="entry name" value="HAMP"/>
    <property type="match status" value="1"/>
</dbReference>
<keyword evidence="4" id="KW-0807">Transducer</keyword>
<comment type="similarity">
    <text evidence="3">Belongs to the methyl-accepting chemotaxis (MCP) protein family.</text>
</comment>
<dbReference type="GO" id="GO:0004888">
    <property type="term" value="F:transmembrane signaling receptor activity"/>
    <property type="evidence" value="ECO:0007669"/>
    <property type="project" value="InterPro"/>
</dbReference>
<dbReference type="GO" id="GO:0007165">
    <property type="term" value="P:signal transduction"/>
    <property type="evidence" value="ECO:0007669"/>
    <property type="project" value="UniProtKB-KW"/>
</dbReference>
<comment type="caution">
    <text evidence="8">The sequence shown here is derived from an EMBL/GenBank/DDBJ whole genome shotgun (WGS) entry which is preliminary data.</text>
</comment>
<gene>
    <name evidence="8" type="ORF">CEJ45_18520</name>
</gene>
<evidence type="ECO:0000256" key="4">
    <source>
        <dbReference type="PROSITE-ProRule" id="PRU00284"/>
    </source>
</evidence>